<reference evidence="1 2" key="1">
    <citation type="submission" date="2017-03" db="EMBL/GenBank/DDBJ databases">
        <authorList>
            <person name="Afonso C.L."/>
            <person name="Miller P.J."/>
            <person name="Scott M.A."/>
            <person name="Spackman E."/>
            <person name="Goraichik I."/>
            <person name="Dimitrov K.M."/>
            <person name="Suarez D.L."/>
            <person name="Swayne D.E."/>
        </authorList>
    </citation>
    <scope>NUCLEOTIDE SEQUENCE [LARGE SCALE GENOMIC DNA]</scope>
    <source>
        <strain evidence="1">SB41UT1</strain>
    </source>
</reference>
<accession>A0A1X7AKZ8</accession>
<dbReference type="AlphaFoldDB" id="A0A1X7AKZ8"/>
<dbReference type="Proteomes" id="UP000196573">
    <property type="component" value="Unassembled WGS sequence"/>
</dbReference>
<evidence type="ECO:0000313" key="2">
    <source>
        <dbReference type="Proteomes" id="UP000196573"/>
    </source>
</evidence>
<proteinExistence type="predicted"/>
<organism evidence="1 2">
    <name type="scientific">Parendozoicomonas haliclonae</name>
    <dbReference type="NCBI Taxonomy" id="1960125"/>
    <lineage>
        <taxon>Bacteria</taxon>
        <taxon>Pseudomonadati</taxon>
        <taxon>Pseudomonadota</taxon>
        <taxon>Gammaproteobacteria</taxon>
        <taxon>Oceanospirillales</taxon>
        <taxon>Endozoicomonadaceae</taxon>
        <taxon>Parendozoicomonas</taxon>
    </lineage>
</organism>
<protein>
    <submittedName>
        <fullName evidence="1">Uncharacterized protein</fullName>
    </submittedName>
</protein>
<gene>
    <name evidence="1" type="ORF">EHSB41UT_02510</name>
</gene>
<dbReference type="OrthoDB" id="5764462at2"/>
<dbReference type="RefSeq" id="WP_087110358.1">
    <property type="nucleotide sequence ID" value="NZ_CBCSCN010000003.1"/>
</dbReference>
<evidence type="ECO:0000313" key="1">
    <source>
        <dbReference type="EMBL" id="SMA47699.1"/>
    </source>
</evidence>
<name>A0A1X7AKZ8_9GAMM</name>
<sequence length="170" mass="19874">MYSSEQEKVELEHEAAKLFMRWYEQQTGQKIRHIWHNQPRKPDVSCLLNDERLDIEIAHIYGSELEAMKLLGRHLDEKTRYELRLLEHVTDPHQRLVSALNRILNNKAGKTYTSNRVWLVLRNVNPGWSRDDIAGLQGEITVPARHPFEQIWIVGDKDGKTGIVQLYPAL</sequence>
<keyword evidence="2" id="KW-1185">Reference proteome</keyword>
<dbReference type="EMBL" id="FWPT01000005">
    <property type="protein sequence ID" value="SMA47699.1"/>
    <property type="molecule type" value="Genomic_DNA"/>
</dbReference>